<sequence>RRKKRRFSVLFIDWEAQYQCTIAHILKMREMYRDVTETFYWVALPLTTVNGVSQFQPEWICWEPGVEWVRQPPDDAITDMSYFPFYRYAMTFEEFVPAFSS</sequence>
<name>W1XWH6_9ZZZZ</name>
<dbReference type="EMBL" id="AZMM01011074">
    <property type="protein sequence ID" value="ETJ34501.1"/>
    <property type="molecule type" value="Genomic_DNA"/>
</dbReference>
<dbReference type="AlphaFoldDB" id="W1XWH6"/>
<dbReference type="SUPFAM" id="SSF52402">
    <property type="entry name" value="Adenine nucleotide alpha hydrolases-like"/>
    <property type="match status" value="1"/>
</dbReference>
<feature type="non-terminal residue" evidence="1">
    <location>
        <position position="101"/>
    </location>
</feature>
<comment type="caution">
    <text evidence="1">The sequence shown here is derived from an EMBL/GenBank/DDBJ whole genome shotgun (WGS) entry which is preliminary data.</text>
</comment>
<dbReference type="GO" id="GO:0071453">
    <property type="term" value="P:cellular response to oxygen levels"/>
    <property type="evidence" value="ECO:0007669"/>
    <property type="project" value="TreeGrafter"/>
</dbReference>
<dbReference type="PANTHER" id="PTHR30083:SF0">
    <property type="entry name" value="3'-PHOSPHOADENOSINE 5'-PHOSPHOSULFATE SULFOTRANSFERASE (PAPS REDUCTASE)_FAD SYNTHETASE"/>
    <property type="match status" value="1"/>
</dbReference>
<evidence type="ECO:0008006" key="2">
    <source>
        <dbReference type="Google" id="ProtNLM"/>
    </source>
</evidence>
<organism evidence="1">
    <name type="scientific">human gut metagenome</name>
    <dbReference type="NCBI Taxonomy" id="408170"/>
    <lineage>
        <taxon>unclassified sequences</taxon>
        <taxon>metagenomes</taxon>
        <taxon>organismal metagenomes</taxon>
    </lineage>
</organism>
<protein>
    <recommendedName>
        <fullName evidence="2">Phosphoadenosine phosphosulfate reductase</fullName>
    </recommendedName>
</protein>
<evidence type="ECO:0000313" key="1">
    <source>
        <dbReference type="EMBL" id="ETJ34501.1"/>
    </source>
</evidence>
<gene>
    <name evidence="1" type="ORF">Q604_UNBC11074G0001</name>
</gene>
<dbReference type="PANTHER" id="PTHR30083">
    <property type="entry name" value="TRANSCRIPTIONAL REGULATOR-RELATED"/>
    <property type="match status" value="1"/>
</dbReference>
<accession>W1XWH6</accession>
<proteinExistence type="predicted"/>
<reference evidence="1" key="1">
    <citation type="submission" date="2013-12" db="EMBL/GenBank/DDBJ databases">
        <title>A Varibaculum cambriense genome reconstructed from a premature infant gut community with otherwise low bacterial novelty that shifts toward anaerobic metabolism during the third week of life.</title>
        <authorList>
            <person name="Brown C.T."/>
            <person name="Sharon I."/>
            <person name="Thomas B.C."/>
            <person name="Castelle C.J."/>
            <person name="Morowitz M.J."/>
            <person name="Banfield J.F."/>
        </authorList>
    </citation>
    <scope>NUCLEOTIDE SEQUENCE</scope>
</reference>
<feature type="non-terminal residue" evidence="1">
    <location>
        <position position="1"/>
    </location>
</feature>